<dbReference type="GO" id="GO:0006364">
    <property type="term" value="P:rRNA processing"/>
    <property type="evidence" value="ECO:0007669"/>
    <property type="project" value="Ensembl"/>
</dbReference>
<dbReference type="GO" id="GO:0048821">
    <property type="term" value="P:erythrocyte development"/>
    <property type="evidence" value="ECO:0007669"/>
    <property type="project" value="Ensembl"/>
</dbReference>
<dbReference type="GO" id="GO:0008270">
    <property type="term" value="F:zinc ion binding"/>
    <property type="evidence" value="ECO:0007669"/>
    <property type="project" value="UniProtKB-KW"/>
</dbReference>
<dbReference type="SUPFAM" id="SSF57667">
    <property type="entry name" value="beta-beta-alpha zinc fingers"/>
    <property type="match status" value="2"/>
</dbReference>
<dbReference type="InterPro" id="IPR036236">
    <property type="entry name" value="Znf_C2H2_sf"/>
</dbReference>
<dbReference type="GO" id="GO:0140297">
    <property type="term" value="F:DNA-binding transcription factor binding"/>
    <property type="evidence" value="ECO:0007669"/>
    <property type="project" value="Ensembl"/>
</dbReference>
<evidence type="ECO:0000256" key="12">
    <source>
        <dbReference type="PROSITE-ProRule" id="PRU01145"/>
    </source>
</evidence>
<evidence type="ECO:0000256" key="6">
    <source>
        <dbReference type="ARBA" id="ARBA00022771"/>
    </source>
</evidence>
<dbReference type="RefSeq" id="XP_035149959.2">
    <property type="nucleotide sequence ID" value="XM_035294068.2"/>
</dbReference>
<keyword evidence="9" id="KW-0539">Nucleus</keyword>
<evidence type="ECO:0000256" key="9">
    <source>
        <dbReference type="ARBA" id="ARBA00023242"/>
    </source>
</evidence>
<dbReference type="PANTHER" id="PTHR13100">
    <property type="entry name" value="CELL GROWTH-REGULATING NUCLEOLAR PROTEIN LYAR"/>
    <property type="match status" value="1"/>
</dbReference>
<feature type="domain" description="Zinc finger C2H2 LYAR-type" evidence="14">
    <location>
        <begin position="31"/>
        <end position="58"/>
    </location>
</feature>
<evidence type="ECO:0000256" key="13">
    <source>
        <dbReference type="SAM" id="MobiDB-lite"/>
    </source>
</evidence>
<reference evidence="17" key="2">
    <citation type="submission" date="2025-08" db="UniProtKB">
        <authorList>
            <consortium name="Ensembl"/>
        </authorList>
    </citation>
    <scope>IDENTIFICATION</scope>
</reference>
<dbReference type="RefSeq" id="XP_035149961.2">
    <property type="nucleotide sequence ID" value="XM_035294070.2"/>
</dbReference>
<dbReference type="CTD" id="55646"/>
<evidence type="ECO:0000256" key="4">
    <source>
        <dbReference type="ARBA" id="ARBA00022723"/>
    </source>
</evidence>
<keyword evidence="4" id="KW-0479">Metal-binding</keyword>
<dbReference type="InterPro" id="IPR058719">
    <property type="entry name" value="WHD_LYAR"/>
</dbReference>
<dbReference type="GO" id="GO:0045943">
    <property type="term" value="P:positive regulation of transcription by RNA polymerase I"/>
    <property type="evidence" value="ECO:0007669"/>
    <property type="project" value="Ensembl"/>
</dbReference>
<dbReference type="GeneID" id="100408863"/>
<dbReference type="Pfam" id="PF08790">
    <property type="entry name" value="zf-LYAR"/>
    <property type="match status" value="1"/>
</dbReference>
<dbReference type="GO" id="GO:0005737">
    <property type="term" value="C:cytoplasm"/>
    <property type="evidence" value="ECO:0007669"/>
    <property type="project" value="UniProtKB-SubCell"/>
</dbReference>
<evidence type="ECO:0000256" key="5">
    <source>
        <dbReference type="ARBA" id="ARBA00022737"/>
    </source>
</evidence>
<evidence type="ECO:0000256" key="11">
    <source>
        <dbReference type="ARBA" id="ARBA00069216"/>
    </source>
</evidence>
<reference evidence="17" key="1">
    <citation type="submission" date="2009-03" db="EMBL/GenBank/DDBJ databases">
        <authorList>
            <person name="Warren W."/>
            <person name="Ye L."/>
            <person name="Minx P."/>
            <person name="Worley K."/>
            <person name="Gibbs R."/>
            <person name="Wilson R.K."/>
        </authorList>
    </citation>
    <scope>NUCLEOTIDE SEQUENCE [LARGE SCALE GENOMIC DNA]</scope>
</reference>
<evidence type="ECO:0000259" key="15">
    <source>
        <dbReference type="Pfam" id="PF17848"/>
    </source>
</evidence>
<dbReference type="AlphaFoldDB" id="F7HYK5"/>
<feature type="compositionally biased region" description="Basic and acidic residues" evidence="13">
    <location>
        <begin position="175"/>
        <end position="196"/>
    </location>
</feature>
<dbReference type="OMA" id="QNWIKNS"/>
<dbReference type="Bgee" id="ENSCJAG00000000114">
    <property type="expression patterns" value="Expressed in ovary and 6 other cell types or tissues"/>
</dbReference>
<feature type="region of interest" description="Disordered" evidence="13">
    <location>
        <begin position="141"/>
        <end position="307"/>
    </location>
</feature>
<evidence type="ECO:0000313" key="17">
    <source>
        <dbReference type="Ensembl" id="ENSCJAP00000043303.2"/>
    </source>
</evidence>
<dbReference type="Pfam" id="PF25879">
    <property type="entry name" value="WHD_LYAR"/>
    <property type="match status" value="1"/>
</dbReference>
<keyword evidence="7" id="KW-0862">Zinc</keyword>
<dbReference type="GO" id="GO:0003677">
    <property type="term" value="F:DNA binding"/>
    <property type="evidence" value="ECO:0007669"/>
    <property type="project" value="Ensembl"/>
</dbReference>
<dbReference type="GO" id="GO:0000122">
    <property type="term" value="P:negative regulation of transcription by RNA polymerase II"/>
    <property type="evidence" value="ECO:0007669"/>
    <property type="project" value="Ensembl"/>
</dbReference>
<dbReference type="FunCoup" id="F7HYK5">
    <property type="interactions" value="1951"/>
</dbReference>
<dbReference type="PROSITE" id="PS51804">
    <property type="entry name" value="ZF_C2HC_LYAR"/>
    <property type="match status" value="2"/>
</dbReference>
<dbReference type="Proteomes" id="UP000008225">
    <property type="component" value="Chromosome 3"/>
</dbReference>
<dbReference type="GO" id="GO:0005654">
    <property type="term" value="C:nucleoplasm"/>
    <property type="evidence" value="ECO:0007669"/>
    <property type="project" value="Ensembl"/>
</dbReference>
<dbReference type="InterPro" id="IPR039999">
    <property type="entry name" value="LYAR"/>
</dbReference>
<dbReference type="OrthoDB" id="21474at2759"/>
<evidence type="ECO:0000259" key="16">
    <source>
        <dbReference type="Pfam" id="PF25879"/>
    </source>
</evidence>
<feature type="compositionally biased region" description="Basic and acidic residues" evidence="13">
    <location>
        <begin position="276"/>
        <end position="294"/>
    </location>
</feature>
<dbReference type="FunFam" id="1.10.10.2100:FF:000002">
    <property type="entry name" value="cell growth-regulating nucleolar protein-like"/>
    <property type="match status" value="1"/>
</dbReference>
<dbReference type="InParanoid" id="F7HYK5"/>
<dbReference type="RefSeq" id="XP_008991852.3">
    <property type="nucleotide sequence ID" value="XM_008993604.4"/>
</dbReference>
<keyword evidence="8" id="KW-0175">Coiled coil</keyword>
<feature type="domain" description="Cell growth-regulating nucleolar protein-like winged helix" evidence="16">
    <location>
        <begin position="305"/>
        <end position="377"/>
    </location>
</feature>
<keyword evidence="6 12" id="KW-0863">Zinc-finger</keyword>
<comment type="subcellular location">
    <subcellularLocation>
        <location evidence="3">Cell projection</location>
        <location evidence="3">Cilium</location>
        <location evidence="3">Photoreceptor outer segment</location>
    </subcellularLocation>
    <subcellularLocation>
        <location evidence="2">Cytoplasm</location>
    </subcellularLocation>
    <subcellularLocation>
        <location evidence="1">Nucleus</location>
    </subcellularLocation>
</comment>
<dbReference type="GO" id="GO:0140416">
    <property type="term" value="F:transcription regulator inhibitor activity"/>
    <property type="evidence" value="ECO:0007669"/>
    <property type="project" value="Ensembl"/>
</dbReference>
<protein>
    <recommendedName>
        <fullName evidence="11">Cell growth-regulating nucleolar protein</fullName>
    </recommendedName>
</protein>
<evidence type="ECO:0000256" key="8">
    <source>
        <dbReference type="ARBA" id="ARBA00023054"/>
    </source>
</evidence>
<dbReference type="GeneTree" id="ENSGT00390000003477"/>
<dbReference type="Gene3D" id="3.30.1490.490">
    <property type="match status" value="1"/>
</dbReference>
<feature type="domain" description="Acetyl-coA carboxylase zinc finger" evidence="15">
    <location>
        <begin position="3"/>
        <end position="28"/>
    </location>
</feature>
<keyword evidence="5" id="KW-0677">Repeat</keyword>
<comment type="subunit">
    <text evidence="10">Interacts with PRMT5; this interaction is direct. Interacts with GNL2 and RPL23A. Interacts with nucleolin/NCL; this interaction is direct. Interacts with phosphorylated IRF3; this interaction impairs IRF3 DNA-binding activity.</text>
</comment>
<organism evidence="17 18">
    <name type="scientific">Callithrix jacchus</name>
    <name type="common">White-tufted-ear marmoset</name>
    <name type="synonym">Simia Jacchus</name>
    <dbReference type="NCBI Taxonomy" id="9483"/>
    <lineage>
        <taxon>Eukaryota</taxon>
        <taxon>Metazoa</taxon>
        <taxon>Chordata</taxon>
        <taxon>Craniata</taxon>
        <taxon>Vertebrata</taxon>
        <taxon>Euteleostomi</taxon>
        <taxon>Mammalia</taxon>
        <taxon>Eutheria</taxon>
        <taxon>Euarchontoglires</taxon>
        <taxon>Primates</taxon>
        <taxon>Haplorrhini</taxon>
        <taxon>Platyrrhini</taxon>
        <taxon>Cebidae</taxon>
        <taxon>Callitrichinae</taxon>
        <taxon>Callithrix</taxon>
        <taxon>Callithrix</taxon>
    </lineage>
</organism>
<dbReference type="GO" id="GO:0005730">
    <property type="term" value="C:nucleolus"/>
    <property type="evidence" value="ECO:0007669"/>
    <property type="project" value="Ensembl"/>
</dbReference>
<dbReference type="STRING" id="9483.ENSCJAP00000043303"/>
<dbReference type="KEGG" id="cjc:100408863"/>
<dbReference type="RefSeq" id="XP_002746040.3">
    <property type="nucleotide sequence ID" value="XM_002745994.4"/>
</dbReference>
<dbReference type="FunFam" id="3.30.1490.490:FF:000001">
    <property type="entry name" value="cell growth-regulating nucleolar protein-like"/>
    <property type="match status" value="1"/>
</dbReference>
<evidence type="ECO:0000313" key="18">
    <source>
        <dbReference type="Proteomes" id="UP000008225"/>
    </source>
</evidence>
<dbReference type="Pfam" id="PF17848">
    <property type="entry name" value="Zn_ribbon_ACC"/>
    <property type="match status" value="1"/>
</dbReference>
<evidence type="ECO:0000256" key="2">
    <source>
        <dbReference type="ARBA" id="ARBA00004496"/>
    </source>
</evidence>
<feature type="compositionally biased region" description="Basic and acidic residues" evidence="13">
    <location>
        <begin position="203"/>
        <end position="212"/>
    </location>
</feature>
<gene>
    <name evidence="17" type="primary">LYAR</name>
</gene>
<name>F7HYK5_CALJA</name>
<sequence length="378" mass="43250">MVFFTCNACGESVKKIQVEKHVSVCRNCECLSCIDCGKDFWGDDYKNHVKCISEDQKYGGKGYEGKAHKGDIKQQAWIQKISELIKRPNVSPKVRELLEQISAFDNVPRKKAKFQNWMKNSLKVRNESILEQVWNIFSEASSSEPVSKEQDQQPLNPLANPRAEIPAKVPPSKGNDAEKQQGEVKKNKRERKEERQKSRKKEKKELRSENHQENSGTQRPTKRNKGQEVDLEANGSAGKRSKKQQREGGPTATKHEDGAGKEQANVGVGRRRRRHSEAETDSKKKMKLQEHPEGGEPEEHEVPAKGKFNWKGTIKAILKQAPDNEIAIKKLRKKVLAQYYTVTNEHHRSEKELLVIFDKKVSKNPTFKLLKDKVKLLK</sequence>
<dbReference type="InterPro" id="IPR041010">
    <property type="entry name" value="Znf-ACC"/>
</dbReference>
<dbReference type="RefSeq" id="XP_008991853.3">
    <property type="nucleotide sequence ID" value="XM_008993605.3"/>
</dbReference>
<reference evidence="17" key="3">
    <citation type="submission" date="2025-09" db="UniProtKB">
        <authorList>
            <consortium name="Ensembl"/>
        </authorList>
    </citation>
    <scope>IDENTIFICATION</scope>
</reference>
<dbReference type="Ensembl" id="ENSCJAT00000055726.4">
    <property type="protein sequence ID" value="ENSCJAP00000043303.2"/>
    <property type="gene ID" value="ENSCJAG00000000114.5"/>
</dbReference>
<accession>F7HYK5</accession>
<dbReference type="GO" id="GO:0001750">
    <property type="term" value="C:photoreceptor outer segment"/>
    <property type="evidence" value="ECO:0007669"/>
    <property type="project" value="UniProtKB-SubCell"/>
</dbReference>
<dbReference type="RefSeq" id="XP_035149960.2">
    <property type="nucleotide sequence ID" value="XM_035294069.2"/>
</dbReference>
<evidence type="ECO:0000259" key="14">
    <source>
        <dbReference type="Pfam" id="PF08790"/>
    </source>
</evidence>
<evidence type="ECO:0000256" key="3">
    <source>
        <dbReference type="ARBA" id="ARBA00004504"/>
    </source>
</evidence>
<keyword evidence="18" id="KW-1185">Reference proteome</keyword>
<dbReference type="GO" id="GO:0050766">
    <property type="term" value="P:positive regulation of phagocytosis"/>
    <property type="evidence" value="ECO:0007669"/>
    <property type="project" value="Ensembl"/>
</dbReference>
<dbReference type="InterPro" id="IPR014898">
    <property type="entry name" value="Znf_C2H2_LYAR"/>
</dbReference>
<dbReference type="RefSeq" id="XP_008991854.3">
    <property type="nucleotide sequence ID" value="XM_008993606.4"/>
</dbReference>
<dbReference type="GO" id="GO:0042802">
    <property type="term" value="F:identical protein binding"/>
    <property type="evidence" value="ECO:0007669"/>
    <property type="project" value="Ensembl"/>
</dbReference>
<dbReference type="Gene3D" id="1.10.10.2100">
    <property type="match status" value="1"/>
</dbReference>
<dbReference type="PANTHER" id="PTHR13100:SF10">
    <property type="entry name" value="CELL GROWTH-REGULATING NUCLEOLAR PROTEIN"/>
    <property type="match status" value="1"/>
</dbReference>
<proteinExistence type="predicted"/>
<evidence type="ECO:0000256" key="7">
    <source>
        <dbReference type="ARBA" id="ARBA00022833"/>
    </source>
</evidence>
<evidence type="ECO:0000256" key="10">
    <source>
        <dbReference type="ARBA" id="ARBA00063961"/>
    </source>
</evidence>
<evidence type="ECO:0000256" key="1">
    <source>
        <dbReference type="ARBA" id="ARBA00004123"/>
    </source>
</evidence>
<dbReference type="GO" id="GO:0045824">
    <property type="term" value="P:negative regulation of innate immune response"/>
    <property type="evidence" value="ECO:0007669"/>
    <property type="project" value="Ensembl"/>
</dbReference>